<dbReference type="PROSITE" id="PS51257">
    <property type="entry name" value="PROKAR_LIPOPROTEIN"/>
    <property type="match status" value="1"/>
</dbReference>
<keyword evidence="3" id="KW-1185">Reference proteome</keyword>
<dbReference type="Gene3D" id="3.40.190.10">
    <property type="entry name" value="Periplasmic binding protein-like II"/>
    <property type="match status" value="2"/>
</dbReference>
<organism evidence="2 3">
    <name type="scientific">Robinsoniella peoriensis</name>
    <dbReference type="NCBI Taxonomy" id="180332"/>
    <lineage>
        <taxon>Bacteria</taxon>
        <taxon>Bacillati</taxon>
        <taxon>Bacillota</taxon>
        <taxon>Clostridia</taxon>
        <taxon>Lachnospirales</taxon>
        <taxon>Lachnospiraceae</taxon>
        <taxon>Robinsoniella</taxon>
    </lineage>
</organism>
<evidence type="ECO:0000313" key="3">
    <source>
        <dbReference type="Proteomes" id="UP000306509"/>
    </source>
</evidence>
<feature type="region of interest" description="Disordered" evidence="1">
    <location>
        <begin position="28"/>
        <end position="65"/>
    </location>
</feature>
<dbReference type="RefSeq" id="WP_138002097.1">
    <property type="nucleotide sequence ID" value="NZ_QGQD01000030.1"/>
</dbReference>
<evidence type="ECO:0000313" key="2">
    <source>
        <dbReference type="EMBL" id="TLD01726.1"/>
    </source>
</evidence>
<reference evidence="2 3" key="1">
    <citation type="journal article" date="2019" name="Anaerobe">
        <title>Detection of Robinsoniella peoriensis in multiple bone samples of a trauma patient.</title>
        <authorList>
            <person name="Schrottner P."/>
            <person name="Hartwich K."/>
            <person name="Bunk B."/>
            <person name="Schober I."/>
            <person name="Helbig S."/>
            <person name="Rudolph W.W."/>
            <person name="Gunzer F."/>
        </authorList>
    </citation>
    <scope>NUCLEOTIDE SEQUENCE [LARGE SCALE GENOMIC DNA]</scope>
    <source>
        <strain evidence="2 3">DSM 106044</strain>
    </source>
</reference>
<accession>A0A4U8QL31</accession>
<sequence length="564" mass="63623" precursor="true">MKRKMQKAAALTLAGTMILGTITGCGGEKTAATDAKTDQKTEAGSNEADTNKGSENGSDAGSEAAKGEYTDYSKGFPEKVTIKIPVYDRGFEGWDPTNNYYTKWIQSEFGDKYNVDVQYVAIGRTTEVTDYMQMIAAGSAPDIIFHYDMPQAVSYYNEGAMQPLDLDEIAYYAPTYSEKLGDTIRDYGEMNGENIFFFADRDAIYYNWVTLIRQDWLDQVKMEMPTNREELEAVAQAWKDAGLGTLGDRLVNKSFTYDYAFRGETVDQTELALYSDLNVPALTWKPTENYLRTLNKEYNAGLIDAEFYLKKEEPDVVGDFVSGKTGTYGFYMTNTTDVINSLTTNDPNAKVAVLDPAAFAPKDSKPYYYEYPSYGMVMGMNSKTTEEQRAAIWMFLDWMIQDDNLFYLQNGVEGQNYTLDEDGIAVPAADFNGESKLSNNNNKDYWCLVAEVASYGDEQKNLKANMKTLAPAGYEDLIQQSYDYTKKIEQYGLINTIFTKPVESSSEYASDLSALWQEVYVDMVTSSPEEFDEKYKAACEEYLDAGYQEILDEKQELLDEGSYK</sequence>
<gene>
    <name evidence="2" type="ORF">DSM106044_01361</name>
</gene>
<dbReference type="SUPFAM" id="SSF53850">
    <property type="entry name" value="Periplasmic binding protein-like II"/>
    <property type="match status" value="1"/>
</dbReference>
<comment type="caution">
    <text evidence="2">The sequence shown here is derived from an EMBL/GenBank/DDBJ whole genome shotgun (WGS) entry which is preliminary data.</text>
</comment>
<evidence type="ECO:0000256" key="1">
    <source>
        <dbReference type="SAM" id="MobiDB-lite"/>
    </source>
</evidence>
<dbReference type="InterPro" id="IPR050490">
    <property type="entry name" value="Bact_solute-bd_prot1"/>
</dbReference>
<dbReference type="EMBL" id="QGQD01000030">
    <property type="protein sequence ID" value="TLD01726.1"/>
    <property type="molecule type" value="Genomic_DNA"/>
</dbReference>
<proteinExistence type="predicted"/>
<dbReference type="PANTHER" id="PTHR43649:SF12">
    <property type="entry name" value="DIACETYLCHITOBIOSE BINDING PROTEIN DASA"/>
    <property type="match status" value="1"/>
</dbReference>
<protein>
    <submittedName>
        <fullName evidence="2">Maltose-binding periplasmic protein</fullName>
    </submittedName>
</protein>
<dbReference type="PANTHER" id="PTHR43649">
    <property type="entry name" value="ARABINOSE-BINDING PROTEIN-RELATED"/>
    <property type="match status" value="1"/>
</dbReference>
<name>A0A4U8QL31_9FIRM</name>
<feature type="compositionally biased region" description="Polar residues" evidence="1">
    <location>
        <begin position="47"/>
        <end position="59"/>
    </location>
</feature>
<dbReference type="AlphaFoldDB" id="A0A4U8QL31"/>
<dbReference type="STRING" id="180332.GCA_000797495_03262"/>
<dbReference type="Proteomes" id="UP000306509">
    <property type="component" value="Unassembled WGS sequence"/>
</dbReference>